<keyword evidence="3" id="KW-1185">Reference proteome</keyword>
<dbReference type="OrthoDB" id="10326025at2759"/>
<gene>
    <name evidence="2" type="ORF">BESB_078660</name>
</gene>
<feature type="compositionally biased region" description="Low complexity" evidence="1">
    <location>
        <begin position="243"/>
        <end position="252"/>
    </location>
</feature>
<dbReference type="Proteomes" id="UP000224006">
    <property type="component" value="Chromosome VII"/>
</dbReference>
<feature type="compositionally biased region" description="Basic and acidic residues" evidence="1">
    <location>
        <begin position="432"/>
        <end position="442"/>
    </location>
</feature>
<feature type="region of interest" description="Disordered" evidence="1">
    <location>
        <begin position="243"/>
        <end position="521"/>
    </location>
</feature>
<feature type="compositionally biased region" description="Polar residues" evidence="1">
    <location>
        <begin position="386"/>
        <end position="400"/>
    </location>
</feature>
<feature type="region of interest" description="Disordered" evidence="1">
    <location>
        <begin position="193"/>
        <end position="230"/>
    </location>
</feature>
<dbReference type="KEGG" id="bbes:BESB_078660"/>
<name>A0A2A9ME40_BESBE</name>
<sequence>MTWPRHNAAAAANIVHRIALGFVAVGHGVVSTSPVHCHAAKVTARLRGATEKNADGAPALVLKSASVENAPARQQQAITLSPIPNPIGFSGVLPEGDYLGEDTVVENGTMLTALQLLHSSPEIAVGAYGMGSVLPMEYSSGSSANVDMHHAPFGSAAFDAWHAGGETADSPMSLAPPEPYTAMDFGFYGDASGVMPSETNVPDPQKTDARSGSTTSQKEGVTDGHVSQTADREITGITALLESAQEQSASSSNAPGTAPEVAEEAEHQSSTGAGLLEVAGRAEPSQEDAAPNENVSPPPETNESGSAVEISAEQTTTEEKTKPGEEDSSDNEPRDGSEAGEKDNESSQTKPDRDYPVSGGVLDTQPEQEIADTQTDKERETEASKVGQSEDASIQETFSETEGADGVLAKGYGSSNETRAVTDIPAAYGDEPSTRATDREAGAESPASTSPEGIISPVAESNGLLARDGVEEALETEDPYGSKKTEYMPSAGADSEAFASEMGGRLSEDSQELSVSDSKEQTSESYISALHDEITLEGQQGLLSLPHSSIHVPEQPYTQGRPVDSLSTAVHVPEIQIDPSVLEVSPGNPINEHAGNDVLEFPASTAGTRLAPEPVSGPTEESVALHQDPPILNDVNSQFQVENTFHDPERPVHHLHGDSASQVVVLPASNSSSGMMYHHEGSSLAGNEPSLPFTDTGAPQSTVITGSHEHIHNNEHSLPAAVAVDEPLGIISSVEPIQTNVLPPMATAMHAIQRPLLHPYQTAVEHVTHVPSGFPASPFTSVGVAPAQKTHLQEVATIAEQNMFRTEQTSGPLQMLYYGQRDDPAVGRE</sequence>
<comment type="caution">
    <text evidence="2">The sequence shown here is derived from an EMBL/GenBank/DDBJ whole genome shotgun (WGS) entry which is preliminary data.</text>
</comment>
<dbReference type="RefSeq" id="XP_029217659.1">
    <property type="nucleotide sequence ID" value="XM_029366228.1"/>
</dbReference>
<dbReference type="EMBL" id="NWUJ01000008">
    <property type="protein sequence ID" value="PFH33650.1"/>
    <property type="molecule type" value="Genomic_DNA"/>
</dbReference>
<dbReference type="STRING" id="94643.A0A2A9ME40"/>
<dbReference type="AlphaFoldDB" id="A0A2A9ME40"/>
<feature type="compositionally biased region" description="Basic and acidic residues" evidence="1">
    <location>
        <begin position="374"/>
        <end position="383"/>
    </location>
</feature>
<protein>
    <submittedName>
        <fullName evidence="2">Uncharacterized protein</fullName>
    </submittedName>
</protein>
<dbReference type="VEuPathDB" id="ToxoDB:BESB_078660"/>
<evidence type="ECO:0000313" key="3">
    <source>
        <dbReference type="Proteomes" id="UP000224006"/>
    </source>
</evidence>
<feature type="compositionally biased region" description="Polar residues" evidence="1">
    <location>
        <begin position="210"/>
        <end position="229"/>
    </location>
</feature>
<evidence type="ECO:0000256" key="1">
    <source>
        <dbReference type="SAM" id="MobiDB-lite"/>
    </source>
</evidence>
<organism evidence="2 3">
    <name type="scientific">Besnoitia besnoiti</name>
    <name type="common">Apicomplexan protozoan</name>
    <dbReference type="NCBI Taxonomy" id="94643"/>
    <lineage>
        <taxon>Eukaryota</taxon>
        <taxon>Sar</taxon>
        <taxon>Alveolata</taxon>
        <taxon>Apicomplexa</taxon>
        <taxon>Conoidasida</taxon>
        <taxon>Coccidia</taxon>
        <taxon>Eucoccidiorida</taxon>
        <taxon>Eimeriorina</taxon>
        <taxon>Sarcocystidae</taxon>
        <taxon>Besnoitia</taxon>
    </lineage>
</organism>
<evidence type="ECO:0000313" key="2">
    <source>
        <dbReference type="EMBL" id="PFH33650.1"/>
    </source>
</evidence>
<dbReference type="GeneID" id="40312793"/>
<accession>A0A2A9ME40</accession>
<feature type="compositionally biased region" description="Basic and acidic residues" evidence="1">
    <location>
        <begin position="317"/>
        <end position="355"/>
    </location>
</feature>
<reference evidence="2 3" key="1">
    <citation type="submission" date="2017-09" db="EMBL/GenBank/DDBJ databases">
        <title>Genome sequencing of Besnoitia besnoiti strain Bb-Ger1.</title>
        <authorList>
            <person name="Schares G."/>
            <person name="Venepally P."/>
            <person name="Lorenzi H.A."/>
        </authorList>
    </citation>
    <scope>NUCLEOTIDE SEQUENCE [LARGE SCALE GENOMIC DNA]</scope>
    <source>
        <strain evidence="2 3">Bb-Ger1</strain>
    </source>
</reference>
<proteinExistence type="predicted"/>